<dbReference type="Proteomes" id="UP001055091">
    <property type="component" value="Unassembled WGS sequence"/>
</dbReference>
<dbReference type="EMBL" id="BQNJ01000001">
    <property type="protein sequence ID" value="GKH01833.1"/>
    <property type="molecule type" value="Genomic_DNA"/>
</dbReference>
<evidence type="ECO:0000313" key="2">
    <source>
        <dbReference type="Proteomes" id="UP001055091"/>
    </source>
</evidence>
<dbReference type="SUPFAM" id="SSF74650">
    <property type="entry name" value="Galactose mutarotase-like"/>
    <property type="match status" value="1"/>
</dbReference>
<reference evidence="1" key="1">
    <citation type="submission" date="2022-01" db="EMBL/GenBank/DDBJ databases">
        <title>Novel bile acid biosynthetic pathways are enriched in the microbiome of centenarians.</title>
        <authorList>
            <person name="Sato Y."/>
            <person name="Atarashi K."/>
            <person name="Plichta R.D."/>
            <person name="Arai Y."/>
            <person name="Sasajima S."/>
            <person name="Kearney M.S."/>
            <person name="Suda W."/>
            <person name="Takeshita K."/>
            <person name="Sasaki T."/>
            <person name="Okamoto S."/>
            <person name="Skelly N.A."/>
            <person name="Okamura Y."/>
            <person name="Vlamakis H."/>
            <person name="Li Y."/>
            <person name="Tanoue T."/>
            <person name="Takei H."/>
            <person name="Nittono H."/>
            <person name="Narushima S."/>
            <person name="Irie J."/>
            <person name="Itoh H."/>
            <person name="Moriya K."/>
            <person name="Sugiura Y."/>
            <person name="Suematsu M."/>
            <person name="Moritoki N."/>
            <person name="Shibata S."/>
            <person name="Littman R.D."/>
            <person name="Fischbach A.M."/>
            <person name="Uwamino Y."/>
            <person name="Inoue T."/>
            <person name="Honda A."/>
            <person name="Hattori M."/>
            <person name="Murai T."/>
            <person name="Xavier J.R."/>
            <person name="Hirose N."/>
            <person name="Honda K."/>
        </authorList>
    </citation>
    <scope>NUCLEOTIDE SEQUENCE</scope>
    <source>
        <strain evidence="1">CE91-St55</strain>
    </source>
</reference>
<dbReference type="InterPro" id="IPR014718">
    <property type="entry name" value="GH-type_carb-bd"/>
</dbReference>
<gene>
    <name evidence="1" type="ORF">CE91St55_38140</name>
</gene>
<proteinExistence type="predicted"/>
<sequence>MIYTIENKYFKLEANDEGAELWSILDKREDGRPIIWQGDPEVWDEHSPILFPYCGCLKEGFFVENGITYNGNPHGFGKTSIHRVKRISDNSILFSLEADETTMQMYPWNFELETEYRLEEDKIICIFHVHNRDEKDMPFGLGFHTGYCCPFSSEYAPSDYRIKFEKSESPIHLQHNENGNLTGKEVELFHENNFLTLDYEQFPQSFILSNVHSRYIQIEEIPTGRYVRMYPEGAPEMALWSQPDRASYVCIQPWYSAPDSADSDHSLWHKKDIQILKAGESRDYQQIIETGKL</sequence>
<dbReference type="InterPro" id="IPR008183">
    <property type="entry name" value="Aldose_1/G6P_1-epimerase"/>
</dbReference>
<dbReference type="InterPro" id="IPR011013">
    <property type="entry name" value="Gal_mutarotase_sf_dom"/>
</dbReference>
<dbReference type="RefSeq" id="WP_182284238.1">
    <property type="nucleotide sequence ID" value="NZ_BQNJ01000001.1"/>
</dbReference>
<dbReference type="Gene3D" id="2.70.98.10">
    <property type="match status" value="1"/>
</dbReference>
<dbReference type="GO" id="GO:0016853">
    <property type="term" value="F:isomerase activity"/>
    <property type="evidence" value="ECO:0007669"/>
    <property type="project" value="InterPro"/>
</dbReference>
<name>A0AA37JIP0_9FIRM</name>
<protein>
    <submittedName>
        <fullName evidence="1">Galactose mutarotase</fullName>
    </submittedName>
</protein>
<organism evidence="1 2">
    <name type="scientific">Hungatella hathewayi</name>
    <dbReference type="NCBI Taxonomy" id="154046"/>
    <lineage>
        <taxon>Bacteria</taxon>
        <taxon>Bacillati</taxon>
        <taxon>Bacillota</taxon>
        <taxon>Clostridia</taxon>
        <taxon>Lachnospirales</taxon>
        <taxon>Lachnospiraceae</taxon>
        <taxon>Hungatella</taxon>
    </lineage>
</organism>
<dbReference type="GO" id="GO:0030246">
    <property type="term" value="F:carbohydrate binding"/>
    <property type="evidence" value="ECO:0007669"/>
    <property type="project" value="InterPro"/>
</dbReference>
<comment type="caution">
    <text evidence="1">The sequence shown here is derived from an EMBL/GenBank/DDBJ whole genome shotgun (WGS) entry which is preliminary data.</text>
</comment>
<dbReference type="Pfam" id="PF01263">
    <property type="entry name" value="Aldose_epim"/>
    <property type="match status" value="1"/>
</dbReference>
<dbReference type="GO" id="GO:0005975">
    <property type="term" value="P:carbohydrate metabolic process"/>
    <property type="evidence" value="ECO:0007669"/>
    <property type="project" value="InterPro"/>
</dbReference>
<evidence type="ECO:0000313" key="1">
    <source>
        <dbReference type="EMBL" id="GKH01833.1"/>
    </source>
</evidence>
<accession>A0AA37JIP0</accession>
<dbReference type="AlphaFoldDB" id="A0AA37JIP0"/>